<dbReference type="OrthoDB" id="5870055at2759"/>
<dbReference type="InterPro" id="IPR000742">
    <property type="entry name" value="EGF"/>
</dbReference>
<feature type="domain" description="EGF-like" evidence="3">
    <location>
        <begin position="28"/>
        <end position="67"/>
    </location>
</feature>
<evidence type="ECO:0000256" key="2">
    <source>
        <dbReference type="SAM" id="SignalP"/>
    </source>
</evidence>
<evidence type="ECO:0000313" key="5">
    <source>
        <dbReference type="Proteomes" id="UP000054047"/>
    </source>
</evidence>
<keyword evidence="2" id="KW-0732">Signal</keyword>
<gene>
    <name evidence="4" type="ORF">ANCDUO_27096</name>
</gene>
<comment type="caution">
    <text evidence="1">Lacks conserved residue(s) required for the propagation of feature annotation.</text>
</comment>
<dbReference type="SUPFAM" id="SSF57196">
    <property type="entry name" value="EGF/Laminin"/>
    <property type="match status" value="1"/>
</dbReference>
<dbReference type="EMBL" id="KN790965">
    <property type="protein sequence ID" value="KIH42913.1"/>
    <property type="molecule type" value="Genomic_DNA"/>
</dbReference>
<feature type="signal peptide" evidence="2">
    <location>
        <begin position="1"/>
        <end position="19"/>
    </location>
</feature>
<dbReference type="PROSITE" id="PS50026">
    <property type="entry name" value="EGF_3"/>
    <property type="match status" value="1"/>
</dbReference>
<evidence type="ECO:0000259" key="3">
    <source>
        <dbReference type="PROSITE" id="PS50026"/>
    </source>
</evidence>
<evidence type="ECO:0000313" key="4">
    <source>
        <dbReference type="EMBL" id="KIH42913.1"/>
    </source>
</evidence>
<feature type="chain" id="PRO_5002145927" evidence="2">
    <location>
        <begin position="20"/>
        <end position="90"/>
    </location>
</feature>
<keyword evidence="1" id="KW-1015">Disulfide bond</keyword>
<sequence length="90" mass="10055">MRPVAYFLLLFTGIQSISALGGHGLVNPQSACNIRCENGGMCAFSFDNPQFHTCICLMGVYEGDRCQYEGEYRMRLFDYGILPLTVPFST</sequence>
<accession>A0A0C2BGQ1</accession>
<dbReference type="Pfam" id="PF00008">
    <property type="entry name" value="EGF"/>
    <property type="match status" value="1"/>
</dbReference>
<evidence type="ECO:0000256" key="1">
    <source>
        <dbReference type="PROSITE-ProRule" id="PRU00076"/>
    </source>
</evidence>
<name>A0A0C2BGQ1_9BILA</name>
<proteinExistence type="predicted"/>
<keyword evidence="1" id="KW-0245">EGF-like domain</keyword>
<dbReference type="Proteomes" id="UP000054047">
    <property type="component" value="Unassembled WGS sequence"/>
</dbReference>
<dbReference type="AlphaFoldDB" id="A0A0C2BGQ1"/>
<reference evidence="4 5" key="1">
    <citation type="submission" date="2013-12" db="EMBL/GenBank/DDBJ databases">
        <title>Draft genome of the parsitic nematode Ancylostoma duodenale.</title>
        <authorList>
            <person name="Mitreva M."/>
        </authorList>
    </citation>
    <scope>NUCLEOTIDE SEQUENCE [LARGE SCALE GENOMIC DNA]</scope>
    <source>
        <strain evidence="4 5">Zhejiang</strain>
    </source>
</reference>
<keyword evidence="5" id="KW-1185">Reference proteome</keyword>
<feature type="disulfide bond" evidence="1">
    <location>
        <begin position="32"/>
        <end position="42"/>
    </location>
</feature>
<protein>
    <submittedName>
        <fullName evidence="4">EGF-like domain protein</fullName>
    </submittedName>
</protein>
<organism evidence="4 5">
    <name type="scientific">Ancylostoma duodenale</name>
    <dbReference type="NCBI Taxonomy" id="51022"/>
    <lineage>
        <taxon>Eukaryota</taxon>
        <taxon>Metazoa</taxon>
        <taxon>Ecdysozoa</taxon>
        <taxon>Nematoda</taxon>
        <taxon>Chromadorea</taxon>
        <taxon>Rhabditida</taxon>
        <taxon>Rhabditina</taxon>
        <taxon>Rhabditomorpha</taxon>
        <taxon>Strongyloidea</taxon>
        <taxon>Ancylostomatidae</taxon>
        <taxon>Ancylostomatinae</taxon>
        <taxon>Ancylostoma</taxon>
    </lineage>
</organism>